<gene>
    <name evidence="13" type="ORF">CCACVL1_24858</name>
</gene>
<dbReference type="Proteomes" id="UP000188268">
    <property type="component" value="Unassembled WGS sequence"/>
</dbReference>
<accession>A0A1R3GMY1</accession>
<dbReference type="Pfam" id="PF02892">
    <property type="entry name" value="zf-BED"/>
    <property type="match status" value="1"/>
</dbReference>
<keyword evidence="9" id="KW-0539">Nucleus</keyword>
<dbReference type="SUPFAM" id="SSF140996">
    <property type="entry name" value="Hermes dimerisation domain"/>
    <property type="match status" value="1"/>
</dbReference>
<dbReference type="InterPro" id="IPR003656">
    <property type="entry name" value="Znf_BED"/>
</dbReference>
<evidence type="ECO:0000259" key="12">
    <source>
        <dbReference type="PROSITE" id="PS50808"/>
    </source>
</evidence>
<dbReference type="AlphaFoldDB" id="A0A1R3GMY1"/>
<dbReference type="Pfam" id="PF05699">
    <property type="entry name" value="Dimer_Tnp_hAT"/>
    <property type="match status" value="1"/>
</dbReference>
<proteinExistence type="predicted"/>
<feature type="domain" description="BED-type" evidence="12">
    <location>
        <begin position="61"/>
        <end position="120"/>
    </location>
</feature>
<reference evidence="13 14" key="1">
    <citation type="submission" date="2013-09" db="EMBL/GenBank/DDBJ databases">
        <title>Corchorus capsularis genome sequencing.</title>
        <authorList>
            <person name="Alam M."/>
            <person name="Haque M.S."/>
            <person name="Islam M.S."/>
            <person name="Emdad E.M."/>
            <person name="Islam M.M."/>
            <person name="Ahmed B."/>
            <person name="Halim A."/>
            <person name="Hossen Q.M.M."/>
            <person name="Hossain M.Z."/>
            <person name="Ahmed R."/>
            <person name="Khan M.M."/>
            <person name="Islam R."/>
            <person name="Rashid M.M."/>
            <person name="Khan S.A."/>
            <person name="Rahman M.S."/>
            <person name="Alam M."/>
        </authorList>
    </citation>
    <scope>NUCLEOTIDE SEQUENCE [LARGE SCALE GENOMIC DNA]</scope>
    <source>
        <strain evidence="14">cv. CVL-1</strain>
        <tissue evidence="13">Whole seedling</tissue>
    </source>
</reference>
<dbReference type="GO" id="GO:0046983">
    <property type="term" value="F:protein dimerization activity"/>
    <property type="evidence" value="ECO:0007669"/>
    <property type="project" value="InterPro"/>
</dbReference>
<keyword evidence="8" id="KW-0804">Transcription</keyword>
<dbReference type="SMART" id="SM00614">
    <property type="entry name" value="ZnF_BED"/>
    <property type="match status" value="1"/>
</dbReference>
<evidence type="ECO:0000256" key="2">
    <source>
        <dbReference type="ARBA" id="ARBA00011738"/>
    </source>
</evidence>
<dbReference type="InterPro" id="IPR012337">
    <property type="entry name" value="RNaseH-like_sf"/>
</dbReference>
<dbReference type="EMBL" id="AWWV01013961">
    <property type="protein sequence ID" value="OMO59397.1"/>
    <property type="molecule type" value="Genomic_DNA"/>
</dbReference>
<protein>
    <submittedName>
        <fullName evidence="13">Putative Zinc finger, BED-type</fullName>
    </submittedName>
</protein>
<dbReference type="Gramene" id="OMO59397">
    <property type="protein sequence ID" value="OMO59397"/>
    <property type="gene ID" value="CCACVL1_24858"/>
</dbReference>
<dbReference type="GO" id="GO:0003677">
    <property type="term" value="F:DNA binding"/>
    <property type="evidence" value="ECO:0007669"/>
    <property type="project" value="UniProtKB-KW"/>
</dbReference>
<comment type="caution">
    <text evidence="13">The sequence shown here is derived from an EMBL/GenBank/DDBJ whole genome shotgun (WGS) entry which is preliminary data.</text>
</comment>
<dbReference type="OMA" id="PENFMTR"/>
<evidence type="ECO:0000256" key="6">
    <source>
        <dbReference type="ARBA" id="ARBA00023015"/>
    </source>
</evidence>
<sequence>MTRTRNRNPFNPFDTSWCARGLDSCVFALLPEFFKNLSGETIVPLSVVNEDVYESSSKRPKTTSKVWDVFEKLPAQQGDSKAICKLCRRIYTAKTTSGTSHLRRHIEACVKRNNNDVDQRSLEACFKPVNREANRQTVLHGTLVDATASSKNCKVDVDEIRRAIAKMIVVDEQPFRVVEGTGFRRVLSVACPEFPALTRKAIKREIVSIYLKERESIRELLATCPGRICLTSSTWKSSCDDHFNCVTAHFIDNEWRLQQRILRFRLLPPPYDSLSIADEIALCMVQWNIEHKVFSVTLENLSSDDCVADMLKSRLDAKKYLPCKGAFFNMSCSTRMFNLIVQAGFNLLVDIIGKLRLGIKYVQQSRHRKKNFYIIAKTLNLDTQKKLCLDSPTRWNSTYNMIEVALCYKNAFLYLAEQDRNFIHKLSENEWEKVSVLNKFLKVFFEVTCLFFGNRQPTSNLYFKALWKVHSRLSDMTRGPENFMTRMVKEMQSKFNQYWSEYNLILSCAAILDPRYKIKFVEYCYTKLYGSGAQQYVSTSVNTLYALFHEYMQHSPCPSHTGASPVVTAKISNDKDDNDGFEDYETFQSARFRTQVEKSQLDLYFEEPSHDLNSEIDVLEYWTLCSLRYPELSRMARDVLIIPVSTVSSNNSFDIGPQVISADRSSLKSKMIQALVCLQDWMLASDRTRGSGFMESRTEDDSSGSSDGDDDY</sequence>
<evidence type="ECO:0000256" key="11">
    <source>
        <dbReference type="SAM" id="MobiDB-lite"/>
    </source>
</evidence>
<evidence type="ECO:0000256" key="10">
    <source>
        <dbReference type="PROSITE-ProRule" id="PRU00027"/>
    </source>
</evidence>
<dbReference type="InterPro" id="IPR008906">
    <property type="entry name" value="HATC_C_dom"/>
</dbReference>
<dbReference type="GO" id="GO:0005634">
    <property type="term" value="C:nucleus"/>
    <property type="evidence" value="ECO:0007669"/>
    <property type="project" value="UniProtKB-SubCell"/>
</dbReference>
<evidence type="ECO:0000313" key="14">
    <source>
        <dbReference type="Proteomes" id="UP000188268"/>
    </source>
</evidence>
<comment type="subunit">
    <text evidence="2">Homodimer.</text>
</comment>
<keyword evidence="5" id="KW-0862">Zinc</keyword>
<comment type="subcellular location">
    <subcellularLocation>
        <location evidence="1">Nucleus</location>
    </subcellularLocation>
</comment>
<dbReference type="PANTHER" id="PTHR46481">
    <property type="entry name" value="ZINC FINGER BED DOMAIN-CONTAINING PROTEIN 4"/>
    <property type="match status" value="1"/>
</dbReference>
<dbReference type="InterPro" id="IPR025525">
    <property type="entry name" value="hAT-like_transposase_RNase-H"/>
</dbReference>
<dbReference type="InterPro" id="IPR036236">
    <property type="entry name" value="Znf_C2H2_sf"/>
</dbReference>
<evidence type="ECO:0000256" key="9">
    <source>
        <dbReference type="ARBA" id="ARBA00023242"/>
    </source>
</evidence>
<evidence type="ECO:0000256" key="7">
    <source>
        <dbReference type="ARBA" id="ARBA00023125"/>
    </source>
</evidence>
<dbReference type="SUPFAM" id="SSF53098">
    <property type="entry name" value="Ribonuclease H-like"/>
    <property type="match status" value="1"/>
</dbReference>
<keyword evidence="6" id="KW-0805">Transcription regulation</keyword>
<dbReference type="GO" id="GO:0008270">
    <property type="term" value="F:zinc ion binding"/>
    <property type="evidence" value="ECO:0007669"/>
    <property type="project" value="UniProtKB-KW"/>
</dbReference>
<feature type="region of interest" description="Disordered" evidence="11">
    <location>
        <begin position="690"/>
        <end position="712"/>
    </location>
</feature>
<evidence type="ECO:0000256" key="4">
    <source>
        <dbReference type="ARBA" id="ARBA00022771"/>
    </source>
</evidence>
<evidence type="ECO:0000256" key="3">
    <source>
        <dbReference type="ARBA" id="ARBA00022723"/>
    </source>
</evidence>
<keyword evidence="3" id="KW-0479">Metal-binding</keyword>
<dbReference type="InterPro" id="IPR052035">
    <property type="entry name" value="ZnF_BED_domain_contain"/>
</dbReference>
<dbReference type="SUPFAM" id="SSF57667">
    <property type="entry name" value="beta-beta-alpha zinc fingers"/>
    <property type="match status" value="1"/>
</dbReference>
<dbReference type="PANTHER" id="PTHR46481:SF6">
    <property type="entry name" value="ZINC FINGER BED DOMAIN-CONTAINING PROTEIN RICESLEEPER 2-LIKE"/>
    <property type="match status" value="1"/>
</dbReference>
<evidence type="ECO:0000313" key="13">
    <source>
        <dbReference type="EMBL" id="OMO59397.1"/>
    </source>
</evidence>
<keyword evidence="14" id="KW-1185">Reference proteome</keyword>
<keyword evidence="7" id="KW-0238">DNA-binding</keyword>
<keyword evidence="4 10" id="KW-0863">Zinc-finger</keyword>
<evidence type="ECO:0000256" key="8">
    <source>
        <dbReference type="ARBA" id="ARBA00023163"/>
    </source>
</evidence>
<dbReference type="PROSITE" id="PS50808">
    <property type="entry name" value="ZF_BED"/>
    <property type="match status" value="1"/>
</dbReference>
<dbReference type="Pfam" id="PF14372">
    <property type="entry name" value="hAT-like_RNase-H"/>
    <property type="match status" value="1"/>
</dbReference>
<evidence type="ECO:0000256" key="1">
    <source>
        <dbReference type="ARBA" id="ARBA00004123"/>
    </source>
</evidence>
<name>A0A1R3GMY1_COCAP</name>
<dbReference type="OrthoDB" id="1873329at2759"/>
<dbReference type="STRING" id="210143.A0A1R3GMY1"/>
<organism evidence="13 14">
    <name type="scientific">Corchorus capsularis</name>
    <name type="common">Jute</name>
    <dbReference type="NCBI Taxonomy" id="210143"/>
    <lineage>
        <taxon>Eukaryota</taxon>
        <taxon>Viridiplantae</taxon>
        <taxon>Streptophyta</taxon>
        <taxon>Embryophyta</taxon>
        <taxon>Tracheophyta</taxon>
        <taxon>Spermatophyta</taxon>
        <taxon>Magnoliopsida</taxon>
        <taxon>eudicotyledons</taxon>
        <taxon>Gunneridae</taxon>
        <taxon>Pentapetalae</taxon>
        <taxon>rosids</taxon>
        <taxon>malvids</taxon>
        <taxon>Malvales</taxon>
        <taxon>Malvaceae</taxon>
        <taxon>Grewioideae</taxon>
        <taxon>Apeibeae</taxon>
        <taxon>Corchorus</taxon>
    </lineage>
</organism>
<evidence type="ECO:0000256" key="5">
    <source>
        <dbReference type="ARBA" id="ARBA00022833"/>
    </source>
</evidence>